<name>A0A0V1ETY9_TRIPS</name>
<dbReference type="EMBL" id="JYDR01000008">
    <property type="protein sequence ID" value="KRY77200.1"/>
    <property type="molecule type" value="Genomic_DNA"/>
</dbReference>
<sequence length="121" mass="13938">MDVRRCSFLPIASDKVRAQSSSPTHADTIHPNCQLTNTLQFRIKILHFVKRLHNGNFFIHRIVVNNNDNVLSDTANKDWLVSWWFEMLAPKHTPLSIEPLLTSRAREGCLPTSLHGFPRDH</sequence>
<evidence type="ECO:0000313" key="1">
    <source>
        <dbReference type="EMBL" id="KRY77200.1"/>
    </source>
</evidence>
<accession>A0A0V1ETY9</accession>
<gene>
    <name evidence="1" type="ORF">T4A_9803</name>
</gene>
<dbReference type="Proteomes" id="UP000054632">
    <property type="component" value="Unassembled WGS sequence"/>
</dbReference>
<organism evidence="1 2">
    <name type="scientific">Trichinella pseudospiralis</name>
    <name type="common">Parasitic roundworm</name>
    <dbReference type="NCBI Taxonomy" id="6337"/>
    <lineage>
        <taxon>Eukaryota</taxon>
        <taxon>Metazoa</taxon>
        <taxon>Ecdysozoa</taxon>
        <taxon>Nematoda</taxon>
        <taxon>Enoplea</taxon>
        <taxon>Dorylaimia</taxon>
        <taxon>Trichinellida</taxon>
        <taxon>Trichinellidae</taxon>
        <taxon>Trichinella</taxon>
    </lineage>
</organism>
<evidence type="ECO:0000313" key="2">
    <source>
        <dbReference type="Proteomes" id="UP000054632"/>
    </source>
</evidence>
<proteinExistence type="predicted"/>
<comment type="caution">
    <text evidence="1">The sequence shown here is derived from an EMBL/GenBank/DDBJ whole genome shotgun (WGS) entry which is preliminary data.</text>
</comment>
<reference evidence="1 2" key="1">
    <citation type="submission" date="2015-01" db="EMBL/GenBank/DDBJ databases">
        <title>Evolution of Trichinella species and genotypes.</title>
        <authorList>
            <person name="Korhonen P.K."/>
            <person name="Edoardo P."/>
            <person name="Giuseppe L.R."/>
            <person name="Gasser R.B."/>
        </authorList>
    </citation>
    <scope>NUCLEOTIDE SEQUENCE [LARGE SCALE GENOMIC DNA]</scope>
    <source>
        <strain evidence="1">ISS13</strain>
    </source>
</reference>
<protein>
    <submittedName>
        <fullName evidence="1">Uncharacterized protein</fullName>
    </submittedName>
</protein>
<dbReference type="AlphaFoldDB" id="A0A0V1ETY9"/>